<organism evidence="1 2">
    <name type="scientific">Cetraspora pellucida</name>
    <dbReference type="NCBI Taxonomy" id="1433469"/>
    <lineage>
        <taxon>Eukaryota</taxon>
        <taxon>Fungi</taxon>
        <taxon>Fungi incertae sedis</taxon>
        <taxon>Mucoromycota</taxon>
        <taxon>Glomeromycotina</taxon>
        <taxon>Glomeromycetes</taxon>
        <taxon>Diversisporales</taxon>
        <taxon>Gigasporaceae</taxon>
        <taxon>Cetraspora</taxon>
    </lineage>
</organism>
<proteinExistence type="predicted"/>
<feature type="non-terminal residue" evidence="1">
    <location>
        <position position="1"/>
    </location>
</feature>
<reference evidence="1" key="1">
    <citation type="submission" date="2021-06" db="EMBL/GenBank/DDBJ databases">
        <authorList>
            <person name="Kallberg Y."/>
            <person name="Tangrot J."/>
            <person name="Rosling A."/>
        </authorList>
    </citation>
    <scope>NUCLEOTIDE SEQUENCE</scope>
    <source>
        <strain evidence="1">FL966</strain>
    </source>
</reference>
<comment type="caution">
    <text evidence="1">The sequence shown here is derived from an EMBL/GenBank/DDBJ whole genome shotgun (WGS) entry which is preliminary data.</text>
</comment>
<evidence type="ECO:0000313" key="2">
    <source>
        <dbReference type="Proteomes" id="UP000789759"/>
    </source>
</evidence>
<dbReference type="Proteomes" id="UP000789759">
    <property type="component" value="Unassembled WGS sequence"/>
</dbReference>
<dbReference type="AlphaFoldDB" id="A0A9N9JDH5"/>
<gene>
    <name evidence="1" type="ORF">CPELLU_LOCUS16102</name>
</gene>
<sequence>IIKLVPANMSNIESIKIIGFSNNNTNDAKDIENIDHLADIIEKNMDTSSSQVTLIISNTENDVLRLFIGKKLSS</sequence>
<evidence type="ECO:0000313" key="1">
    <source>
        <dbReference type="EMBL" id="CAG8775610.1"/>
    </source>
</evidence>
<protein>
    <submittedName>
        <fullName evidence="1">22417_t:CDS:1</fullName>
    </submittedName>
</protein>
<dbReference type="EMBL" id="CAJVQA010022813">
    <property type="protein sequence ID" value="CAG8775610.1"/>
    <property type="molecule type" value="Genomic_DNA"/>
</dbReference>
<accession>A0A9N9JDH5</accession>
<keyword evidence="2" id="KW-1185">Reference proteome</keyword>
<name>A0A9N9JDH5_9GLOM</name>